<keyword evidence="8" id="KW-1185">Reference proteome</keyword>
<keyword evidence="2 5" id="KW-0812">Transmembrane</keyword>
<dbReference type="GO" id="GO:0055085">
    <property type="term" value="P:transmembrane transport"/>
    <property type="evidence" value="ECO:0007669"/>
    <property type="project" value="InterPro"/>
</dbReference>
<feature type="domain" description="Amino acid permease/ SLC12A" evidence="6">
    <location>
        <begin position="28"/>
        <end position="449"/>
    </location>
</feature>
<accession>A0A916NN17</accession>
<feature type="transmembrane region" description="Helical" evidence="5">
    <location>
        <begin position="23"/>
        <end position="43"/>
    </location>
</feature>
<dbReference type="PANTHER" id="PTHR42770">
    <property type="entry name" value="AMINO ACID TRANSPORTER-RELATED"/>
    <property type="match status" value="1"/>
</dbReference>
<protein>
    <submittedName>
        <fullName evidence="7">Putrescine importer PuuP</fullName>
    </submittedName>
</protein>
<dbReference type="InterPro" id="IPR004841">
    <property type="entry name" value="AA-permease/SLC12A_dom"/>
</dbReference>
<feature type="transmembrane region" description="Helical" evidence="5">
    <location>
        <begin position="170"/>
        <end position="190"/>
    </location>
</feature>
<feature type="transmembrane region" description="Helical" evidence="5">
    <location>
        <begin position="210"/>
        <end position="229"/>
    </location>
</feature>
<feature type="transmembrane region" description="Helical" evidence="5">
    <location>
        <begin position="55"/>
        <end position="79"/>
    </location>
</feature>
<evidence type="ECO:0000313" key="7">
    <source>
        <dbReference type="EMBL" id="CAG7610348.1"/>
    </source>
</evidence>
<sequence length="492" mass="52980">MTSTDTTTATEAAPGSGRLRGNLGPLAIVFMVVAAAAPLTILVSSPTNMINGNGAGLPVVYFVVPLLLLLFAPGFAAMTRYVPKAGAFYSYVTAGLGRKVGVGAGFIALTGYLVFQSFVFTLMGMTFNETLVGLFGENAFQLPWYVWTIAMIVVVAILGISNIDVNAKVLSFVLIAEVVLVIIMNIAILVQGGTPEEGVSFTQQFTPEVLFSGSVPIALLFGFSIGLGFEATAIFRDEARDPEKTIPRAIYIAILSAAVFYFFALWGFIQGWGTQGVMELLNGDETAQFWIVYETASIYVGTVFMQIMQVVALTSMFACVLAYHNIAARYLHSMGHSVLPQKLSFVHQKSGAPYIASLTTSAIALIVILLWLLSGIDPYVFFGWEIALGSLALMMVFVLTSIAIFIYFRKNPDKRKNVWVSTISPLLAFLVFGGIMVNAMINFSALSGAVDNPGLNTLLMVLPVVFFLVGVGAAAIAEKRSPERYAGLIHHE</sequence>
<feature type="transmembrane region" description="Helical" evidence="5">
    <location>
        <begin position="457"/>
        <end position="477"/>
    </location>
</feature>
<evidence type="ECO:0000256" key="1">
    <source>
        <dbReference type="ARBA" id="ARBA00004141"/>
    </source>
</evidence>
<dbReference type="EMBL" id="CAJVAP010000012">
    <property type="protein sequence ID" value="CAG7610348.1"/>
    <property type="molecule type" value="Genomic_DNA"/>
</dbReference>
<dbReference type="PANTHER" id="PTHR42770:SF16">
    <property type="entry name" value="AMINO ACID PERMEASE"/>
    <property type="match status" value="1"/>
</dbReference>
<feature type="transmembrane region" description="Helical" evidence="5">
    <location>
        <begin position="352"/>
        <end position="374"/>
    </location>
</feature>
<evidence type="ECO:0000313" key="8">
    <source>
        <dbReference type="Proteomes" id="UP000693892"/>
    </source>
</evidence>
<evidence type="ECO:0000259" key="6">
    <source>
        <dbReference type="Pfam" id="PF00324"/>
    </source>
</evidence>
<evidence type="ECO:0000256" key="4">
    <source>
        <dbReference type="ARBA" id="ARBA00023136"/>
    </source>
</evidence>
<comment type="caution">
    <text evidence="7">The sequence shown here is derived from an EMBL/GenBank/DDBJ whole genome shotgun (WGS) entry which is preliminary data.</text>
</comment>
<dbReference type="Pfam" id="PF00324">
    <property type="entry name" value="AA_permease"/>
    <property type="match status" value="1"/>
</dbReference>
<dbReference type="AlphaFoldDB" id="A0A916NN17"/>
<dbReference type="GO" id="GO:0016020">
    <property type="term" value="C:membrane"/>
    <property type="evidence" value="ECO:0007669"/>
    <property type="project" value="UniProtKB-SubCell"/>
</dbReference>
<comment type="subcellular location">
    <subcellularLocation>
        <location evidence="1">Membrane</location>
        <topology evidence="1">Multi-pass membrane protein</topology>
    </subcellularLocation>
</comment>
<dbReference type="RefSeq" id="WP_218114922.1">
    <property type="nucleotide sequence ID" value="NZ_CAJVAP010000012.1"/>
</dbReference>
<evidence type="ECO:0000256" key="2">
    <source>
        <dbReference type="ARBA" id="ARBA00022692"/>
    </source>
</evidence>
<proteinExistence type="predicted"/>
<feature type="transmembrane region" description="Helical" evidence="5">
    <location>
        <begin position="386"/>
        <end position="408"/>
    </location>
</feature>
<evidence type="ECO:0000256" key="5">
    <source>
        <dbReference type="SAM" id="Phobius"/>
    </source>
</evidence>
<name>A0A916NN17_9MICO</name>
<gene>
    <name evidence="7" type="primary">puuP_1</name>
    <name evidence="7" type="ORF">LEUCIP111803_01303</name>
</gene>
<feature type="transmembrane region" description="Helical" evidence="5">
    <location>
        <begin position="144"/>
        <end position="163"/>
    </location>
</feature>
<dbReference type="InterPro" id="IPR050367">
    <property type="entry name" value="APC_superfamily"/>
</dbReference>
<evidence type="ECO:0000256" key="3">
    <source>
        <dbReference type="ARBA" id="ARBA00022989"/>
    </source>
</evidence>
<dbReference type="PIRSF" id="PIRSF006060">
    <property type="entry name" value="AA_transporter"/>
    <property type="match status" value="1"/>
</dbReference>
<feature type="transmembrane region" description="Helical" evidence="5">
    <location>
        <begin position="420"/>
        <end position="445"/>
    </location>
</feature>
<feature type="transmembrane region" description="Helical" evidence="5">
    <location>
        <begin position="249"/>
        <end position="269"/>
    </location>
</feature>
<feature type="transmembrane region" description="Helical" evidence="5">
    <location>
        <begin position="307"/>
        <end position="331"/>
    </location>
</feature>
<organism evidence="7 8">
    <name type="scientific">Leucobacter soli</name>
    <dbReference type="NCBI Taxonomy" id="2812850"/>
    <lineage>
        <taxon>Bacteria</taxon>
        <taxon>Bacillati</taxon>
        <taxon>Actinomycetota</taxon>
        <taxon>Actinomycetes</taxon>
        <taxon>Micrococcales</taxon>
        <taxon>Microbacteriaceae</taxon>
        <taxon>Leucobacter</taxon>
    </lineage>
</organism>
<dbReference type="Proteomes" id="UP000693892">
    <property type="component" value="Unassembled WGS sequence"/>
</dbReference>
<feature type="transmembrane region" description="Helical" evidence="5">
    <location>
        <begin position="100"/>
        <end position="124"/>
    </location>
</feature>
<keyword evidence="3 5" id="KW-1133">Transmembrane helix</keyword>
<keyword evidence="4 5" id="KW-0472">Membrane</keyword>
<reference evidence="7" key="1">
    <citation type="submission" date="2021-06" db="EMBL/GenBank/DDBJ databases">
        <authorList>
            <person name="Criscuolo A."/>
        </authorList>
    </citation>
    <scope>NUCLEOTIDE SEQUENCE</scope>
    <source>
        <strain evidence="7">CIP111803</strain>
    </source>
</reference>